<dbReference type="Gene3D" id="2.60.120.10">
    <property type="entry name" value="Jelly Rolls"/>
    <property type="match status" value="1"/>
</dbReference>
<dbReference type="InterPro" id="IPR018060">
    <property type="entry name" value="HTH_AraC"/>
</dbReference>
<dbReference type="SMART" id="SM00342">
    <property type="entry name" value="HTH_ARAC"/>
    <property type="match status" value="1"/>
</dbReference>
<dbReference type="InterPro" id="IPR014710">
    <property type="entry name" value="RmlC-like_jellyroll"/>
</dbReference>
<dbReference type="Proteomes" id="UP000199205">
    <property type="component" value="Unassembled WGS sequence"/>
</dbReference>
<dbReference type="PANTHER" id="PTHR43280:SF27">
    <property type="entry name" value="TRANSCRIPTIONAL REGULATOR MTLR"/>
    <property type="match status" value="1"/>
</dbReference>
<evidence type="ECO:0000256" key="1">
    <source>
        <dbReference type="ARBA" id="ARBA00023015"/>
    </source>
</evidence>
<dbReference type="EMBL" id="FMAF01000024">
    <property type="protein sequence ID" value="SCB47026.1"/>
    <property type="molecule type" value="Genomic_DNA"/>
</dbReference>
<dbReference type="InterPro" id="IPR011051">
    <property type="entry name" value="RmlC_Cupin_sf"/>
</dbReference>
<dbReference type="RefSeq" id="WP_051964037.1">
    <property type="nucleotide sequence ID" value="NZ_FMAF01000024.1"/>
</dbReference>
<dbReference type="Pfam" id="PF07883">
    <property type="entry name" value="Cupin_2"/>
    <property type="match status" value="1"/>
</dbReference>
<dbReference type="PANTHER" id="PTHR43280">
    <property type="entry name" value="ARAC-FAMILY TRANSCRIPTIONAL REGULATOR"/>
    <property type="match status" value="1"/>
</dbReference>
<dbReference type="GO" id="GO:0003700">
    <property type="term" value="F:DNA-binding transcription factor activity"/>
    <property type="evidence" value="ECO:0007669"/>
    <property type="project" value="InterPro"/>
</dbReference>
<keyword evidence="2 5" id="KW-0238">DNA-binding</keyword>
<dbReference type="SUPFAM" id="SSF46689">
    <property type="entry name" value="Homeodomain-like"/>
    <property type="match status" value="2"/>
</dbReference>
<dbReference type="SUPFAM" id="SSF51182">
    <property type="entry name" value="RmlC-like cupins"/>
    <property type="match status" value="1"/>
</dbReference>
<reference evidence="5 6" key="1">
    <citation type="submission" date="2016-08" db="EMBL/GenBank/DDBJ databases">
        <authorList>
            <person name="Seilhamer J.J."/>
        </authorList>
    </citation>
    <scope>NUCLEOTIDE SEQUENCE [LARGE SCALE GENOMIC DNA]</scope>
    <source>
        <strain evidence="5 6">P1-7</strain>
    </source>
</reference>
<evidence type="ECO:0000313" key="5">
    <source>
        <dbReference type="EMBL" id="SCB47026.1"/>
    </source>
</evidence>
<proteinExistence type="predicted"/>
<dbReference type="InterPro" id="IPR009057">
    <property type="entry name" value="Homeodomain-like_sf"/>
</dbReference>
<gene>
    <name evidence="5" type="ORF">GA0061101_12474</name>
</gene>
<keyword evidence="1" id="KW-0805">Transcription regulation</keyword>
<accession>A0A1C3X4G7</accession>
<dbReference type="InterPro" id="IPR013096">
    <property type="entry name" value="Cupin_2"/>
</dbReference>
<dbReference type="PROSITE" id="PS01124">
    <property type="entry name" value="HTH_ARAC_FAMILY_2"/>
    <property type="match status" value="1"/>
</dbReference>
<name>A0A1C3X4G7_9HYPH</name>
<evidence type="ECO:0000256" key="2">
    <source>
        <dbReference type="ARBA" id="ARBA00023125"/>
    </source>
</evidence>
<dbReference type="AlphaFoldDB" id="A0A1C3X4G7"/>
<protein>
    <submittedName>
        <fullName evidence="5">AraC-type DNA-binding protein</fullName>
    </submittedName>
</protein>
<dbReference type="InterPro" id="IPR020449">
    <property type="entry name" value="Tscrpt_reg_AraC-type_HTH"/>
</dbReference>
<dbReference type="PRINTS" id="PR00032">
    <property type="entry name" value="HTHARAC"/>
</dbReference>
<evidence type="ECO:0000313" key="6">
    <source>
        <dbReference type="Proteomes" id="UP000199205"/>
    </source>
</evidence>
<dbReference type="Pfam" id="PF12833">
    <property type="entry name" value="HTH_18"/>
    <property type="match status" value="1"/>
</dbReference>
<evidence type="ECO:0000256" key="3">
    <source>
        <dbReference type="ARBA" id="ARBA00023163"/>
    </source>
</evidence>
<dbReference type="PROSITE" id="PS00041">
    <property type="entry name" value="HTH_ARAC_FAMILY_1"/>
    <property type="match status" value="1"/>
</dbReference>
<keyword evidence="3" id="KW-0804">Transcription</keyword>
<organism evidence="5 6">
    <name type="scientific">Rhizobium lusitanum</name>
    <dbReference type="NCBI Taxonomy" id="293958"/>
    <lineage>
        <taxon>Bacteria</taxon>
        <taxon>Pseudomonadati</taxon>
        <taxon>Pseudomonadota</taxon>
        <taxon>Alphaproteobacteria</taxon>
        <taxon>Hyphomicrobiales</taxon>
        <taxon>Rhizobiaceae</taxon>
        <taxon>Rhizobium/Agrobacterium group</taxon>
        <taxon>Rhizobium</taxon>
    </lineage>
</organism>
<dbReference type="InterPro" id="IPR018062">
    <property type="entry name" value="HTH_AraC-typ_CS"/>
</dbReference>
<sequence>MDLAKSKVGDRAVYQPGASSVEGLPTILQMFYSHPLPMAKPHWHAQVEVNYIVRGTVHYHIGDHELHLKAGEICLFWGGQPHQLDELSDDAIYAGAHLPLVHFFRMRLPLDISSRLIRGQTLISSATDAADDENFARWHRYAMSGDRTKAEHAVAELLLRLERIAFEPYRMVPEKQENLTNEQVHPQSSRSLARMCDFIAANFLHDIDTVDIAKAADLHPKYAMNLFKKSTGMTLGKYVNLLRLSRAQAMLMRDGANVLQVAMDSGFGSISAFNKSFRHIAGMTPSDFRRDMRVLSAMNVEAIKPSMRRPAPQFHR</sequence>
<dbReference type="Gene3D" id="1.10.10.60">
    <property type="entry name" value="Homeodomain-like"/>
    <property type="match status" value="2"/>
</dbReference>
<dbReference type="GO" id="GO:0043565">
    <property type="term" value="F:sequence-specific DNA binding"/>
    <property type="evidence" value="ECO:0007669"/>
    <property type="project" value="InterPro"/>
</dbReference>
<feature type="domain" description="HTH araC/xylS-type" evidence="4">
    <location>
        <begin position="193"/>
        <end position="291"/>
    </location>
</feature>
<evidence type="ECO:0000259" key="4">
    <source>
        <dbReference type="PROSITE" id="PS01124"/>
    </source>
</evidence>